<dbReference type="Pfam" id="PF25225">
    <property type="entry name" value="DUF7843"/>
    <property type="match status" value="1"/>
</dbReference>
<evidence type="ECO:0000259" key="3">
    <source>
        <dbReference type="Pfam" id="PF25222"/>
    </source>
</evidence>
<feature type="chain" id="PRO_5004194678" evidence="1">
    <location>
        <begin position="19"/>
        <end position="617"/>
    </location>
</feature>
<gene>
    <name evidence="6" type="ORF">RED65_08269</name>
</gene>
<feature type="signal peptide" evidence="1">
    <location>
        <begin position="1"/>
        <end position="18"/>
    </location>
</feature>
<dbReference type="Pfam" id="PF25224">
    <property type="entry name" value="DUF7842"/>
    <property type="match status" value="1"/>
</dbReference>
<dbReference type="InterPro" id="IPR025178">
    <property type="entry name" value="Lnb_N"/>
</dbReference>
<evidence type="ECO:0000259" key="4">
    <source>
        <dbReference type="Pfam" id="PF25224"/>
    </source>
</evidence>
<comment type="caution">
    <text evidence="6">The sequence shown here is derived from an EMBL/GenBank/DDBJ whole genome shotgun (WGS) entry which is preliminary data.</text>
</comment>
<reference evidence="6 7" key="1">
    <citation type="submission" date="2006-03" db="EMBL/GenBank/DDBJ databases">
        <authorList>
            <person name="Pinhassi J."/>
            <person name="Pedros-Alio C."/>
            <person name="Ferriera S."/>
            <person name="Johnson J."/>
            <person name="Kravitz S."/>
            <person name="Halpern A."/>
            <person name="Remington K."/>
            <person name="Beeson K."/>
            <person name="Tran B."/>
            <person name="Rogers Y.-H."/>
            <person name="Friedman R."/>
            <person name="Venter J.C."/>
        </authorList>
    </citation>
    <scope>NUCLEOTIDE SEQUENCE [LARGE SCALE GENOMIC DNA]</scope>
    <source>
        <strain evidence="6 7">RED65</strain>
    </source>
</reference>
<dbReference type="Proteomes" id="UP000004263">
    <property type="component" value="Unassembled WGS sequence"/>
</dbReference>
<feature type="domain" description="DUF7842" evidence="4">
    <location>
        <begin position="297"/>
        <end position="387"/>
    </location>
</feature>
<evidence type="ECO:0000313" key="7">
    <source>
        <dbReference type="Proteomes" id="UP000004263"/>
    </source>
</evidence>
<dbReference type="RefSeq" id="WP_007018890.1">
    <property type="nucleotide sequence ID" value="NZ_CH724119.1"/>
</dbReference>
<organism evidence="6 7">
    <name type="scientific">Bermanella marisrubri</name>
    <dbReference type="NCBI Taxonomy" id="207949"/>
    <lineage>
        <taxon>Bacteria</taxon>
        <taxon>Pseudomonadati</taxon>
        <taxon>Pseudomonadota</taxon>
        <taxon>Gammaproteobacteria</taxon>
        <taxon>Oceanospirillales</taxon>
        <taxon>Oceanospirillaceae</taxon>
        <taxon>Bermanella</taxon>
    </lineage>
</organism>
<dbReference type="STRING" id="207949.RED65_08269"/>
<accession>Q1N048</accession>
<feature type="domain" description="DUF7840" evidence="3">
    <location>
        <begin position="399"/>
        <end position="616"/>
    </location>
</feature>
<dbReference type="OrthoDB" id="9759948at2"/>
<sequence length="617" mass="72585">MRFIIFFIVLVLLRPAFAQISPAQIEQLSQNPKWLSLLHYRPHGFMETSYSEVDDDAFFLHQDGKYNAAKELAANIDQFSNENNQVLSDSSASCRFPERRYFIASQLPQLNLQPVKCPKYDEWRKDIHGDVLHLIFPSSYINSPSSMFGHTLFRLDGKQGHKLLSSAINFAAFTDPTDDEITFTYKGLTGGYPGYVSLVPYYEKVNEYSHMESRDIWEYELKLSQEEVDSFIRHIWELDQIRFDYFFIDENCSYRLLTILDAVNPQWRLSETFDSRTVPTDTIRALRARNLIANIEFRPSKTTNIEHQRLQLTHDMRELSRALSDNPYDQELQTRLSIYNEKQQAQMLELGYHYTRYLVTKKKESDPDIPKRSLKLLSLRSKVDFNQEAFTKVIEPVYRDDQGHGTYRYLFGLSRFQDKDYLEAGFRINYHDWLDNLPGYREGAQIEMGNVIFHGREDELKLKQFDVLHIRSLGPRNLFSHPISWQVQGGYERQPLMDDHWYVRVGGGASYEFLSGLIYSMGVVELSAIERDKNWFRMSAGPEIGWLKQNDLFNSFIKARWLYGVDDEEENLQAEIGMSISVSRDQQIRLLYQYQQYAMDNLQEDHDSLQIRYVLYQ</sequence>
<protein>
    <submittedName>
        <fullName evidence="6">Uncharacterized protein</fullName>
    </submittedName>
</protein>
<dbReference type="InterPro" id="IPR057164">
    <property type="entry name" value="DUF7842"/>
</dbReference>
<dbReference type="EMBL" id="AAQH01000015">
    <property type="protein sequence ID" value="EAT11669.1"/>
    <property type="molecule type" value="Genomic_DNA"/>
</dbReference>
<dbReference type="Pfam" id="PF25222">
    <property type="entry name" value="DUF7840"/>
    <property type="match status" value="1"/>
</dbReference>
<name>Q1N048_9GAMM</name>
<dbReference type="InterPro" id="IPR057162">
    <property type="entry name" value="DUF7840"/>
</dbReference>
<evidence type="ECO:0000313" key="6">
    <source>
        <dbReference type="EMBL" id="EAT11669.1"/>
    </source>
</evidence>
<feature type="domain" description="Lnb N-terminal periplasmic" evidence="2">
    <location>
        <begin position="120"/>
        <end position="287"/>
    </location>
</feature>
<dbReference type="HOGENOM" id="CLU_025316_1_0_6"/>
<dbReference type="AlphaFoldDB" id="Q1N048"/>
<proteinExistence type="predicted"/>
<keyword evidence="1" id="KW-0732">Signal</keyword>
<keyword evidence="7" id="KW-1185">Reference proteome</keyword>
<evidence type="ECO:0000259" key="5">
    <source>
        <dbReference type="Pfam" id="PF25225"/>
    </source>
</evidence>
<feature type="domain" description="DUF7843" evidence="5">
    <location>
        <begin position="26"/>
        <end position="106"/>
    </location>
</feature>
<dbReference type="InterPro" id="IPR057165">
    <property type="entry name" value="DUF7843"/>
</dbReference>
<evidence type="ECO:0000256" key="1">
    <source>
        <dbReference type="SAM" id="SignalP"/>
    </source>
</evidence>
<evidence type="ECO:0000259" key="2">
    <source>
        <dbReference type="Pfam" id="PF13387"/>
    </source>
</evidence>
<dbReference type="Pfam" id="PF13387">
    <property type="entry name" value="Lnb_N"/>
    <property type="match status" value="1"/>
</dbReference>